<reference evidence="1 2" key="1">
    <citation type="submission" date="2023-09" db="EMBL/GenBank/DDBJ databases">
        <authorList>
            <person name="Rey-Velasco X."/>
        </authorList>
    </citation>
    <scope>NUCLEOTIDE SEQUENCE [LARGE SCALE GENOMIC DNA]</scope>
    <source>
        <strain evidence="1 2">W345</strain>
    </source>
</reference>
<evidence type="ECO:0000313" key="2">
    <source>
        <dbReference type="Proteomes" id="UP001254608"/>
    </source>
</evidence>
<evidence type="ECO:0008006" key="3">
    <source>
        <dbReference type="Google" id="ProtNLM"/>
    </source>
</evidence>
<dbReference type="Proteomes" id="UP001254608">
    <property type="component" value="Unassembled WGS sequence"/>
</dbReference>
<name>A0ABU2WFZ3_9GAMM</name>
<dbReference type="RefSeq" id="WP_311364185.1">
    <property type="nucleotide sequence ID" value="NZ_JAVRIC010000005.1"/>
</dbReference>
<dbReference type="EMBL" id="JAVRIC010000005">
    <property type="protein sequence ID" value="MDT0496793.1"/>
    <property type="molecule type" value="Genomic_DNA"/>
</dbReference>
<dbReference type="SUPFAM" id="SSF56935">
    <property type="entry name" value="Porins"/>
    <property type="match status" value="1"/>
</dbReference>
<evidence type="ECO:0000313" key="1">
    <source>
        <dbReference type="EMBL" id="MDT0496793.1"/>
    </source>
</evidence>
<gene>
    <name evidence="1" type="ORF">RM530_05370</name>
</gene>
<protein>
    <recommendedName>
        <fullName evidence="3">Porin</fullName>
    </recommendedName>
</protein>
<comment type="caution">
    <text evidence="1">The sequence shown here is derived from an EMBL/GenBank/DDBJ whole genome shotgun (WGS) entry which is preliminary data.</text>
</comment>
<sequence>MHAEGAQEARTWGLPWLAGTAESRGVSLPRPLGVGAMAVHYREDLTLDELVLSADTGQRGGVDFIDIDNAEITTEILQLRFDAWLFPFMNVFAMVGLADNDVSADYSFQGDDLIAFLGDESRCAPDASPRPAACDMTFTGEIGQKPEGASYSLGTLLAVGRGPYFALAGISYTWNDVDTVDDSIETLAVSPRFGRRFEVNGGEVAVYAGGLYLDSDVQLSKQLRFAAPDGDIEVTITTYEQNAKRWSYVAGASWDVSRDWNIQGEVGYGSSREGVLASVTRRF</sequence>
<accession>A0ABU2WFZ3</accession>
<organism evidence="1 2">
    <name type="scientific">Banduia mediterranea</name>
    <dbReference type="NCBI Taxonomy" id="3075609"/>
    <lineage>
        <taxon>Bacteria</taxon>
        <taxon>Pseudomonadati</taxon>
        <taxon>Pseudomonadota</taxon>
        <taxon>Gammaproteobacteria</taxon>
        <taxon>Nevskiales</taxon>
        <taxon>Algiphilaceae</taxon>
        <taxon>Banduia</taxon>
    </lineage>
</organism>
<proteinExistence type="predicted"/>
<keyword evidence="2" id="KW-1185">Reference proteome</keyword>